<dbReference type="GO" id="GO:0006281">
    <property type="term" value="P:DNA repair"/>
    <property type="evidence" value="ECO:0007669"/>
    <property type="project" value="UniProtKB-KW"/>
</dbReference>
<feature type="non-terminal residue" evidence="9">
    <location>
        <position position="426"/>
    </location>
</feature>
<dbReference type="Pfam" id="PF06087">
    <property type="entry name" value="Tyr-DNA_phospho"/>
    <property type="match status" value="1"/>
</dbReference>
<evidence type="ECO:0000256" key="8">
    <source>
        <dbReference type="ARBA" id="ARBA00023242"/>
    </source>
</evidence>
<dbReference type="GO" id="GO:0017005">
    <property type="term" value="F:3'-tyrosyl-DNA phosphodiesterase activity"/>
    <property type="evidence" value="ECO:0007669"/>
    <property type="project" value="TreeGrafter"/>
</dbReference>
<accession>A0AA40HVN2</accession>
<evidence type="ECO:0000313" key="10">
    <source>
        <dbReference type="Proteomes" id="UP001177744"/>
    </source>
</evidence>
<sequence length="426" mass="47780">MAEPLVPMNYPLNPQIQRIDNTGRKAGPRESVAPLHVIYPSAENVQSSLEGNPAGSSLPYRIQTAETQNWLHSYFHKWSAKTPGCSNAMPILRLTRDPSDCLVPCHKRASVQGRLGSVRENPRPDDDRLLGAQGPFPLSAFGLDSFRVRQKVFSSSQEPAASFPVPCDLPPELYGSKDQHGFGTFLISKPQIHSGTCGSRPECYHVSPDILEDGSGSVTQFWPMRHKQISDGKKEKHLKRIYFSEKKALVAVSAKGRLNGLFLSGLCHLCYQDYSNYDIPDFNAWHPPQLSEEEPQLKRLALLRPALGRRWWRNLGWPIAWLLAPVFRQQQFSSGHPPDLSASHRSSSRGWTSASPARLPLICFGVPRPPGTGHRRLKLPRSDKAPQTYITRAKPRVIVMELGLKPFLATERLEEQIYDFIFPIVG</sequence>
<gene>
    <name evidence="9" type="ORF">QTO34_002394</name>
</gene>
<dbReference type="EMBL" id="JAULJE010000011">
    <property type="protein sequence ID" value="KAK1337760.1"/>
    <property type="molecule type" value="Genomic_DNA"/>
</dbReference>
<evidence type="ECO:0000256" key="2">
    <source>
        <dbReference type="ARBA" id="ARBA00010205"/>
    </source>
</evidence>
<evidence type="ECO:0000313" key="9">
    <source>
        <dbReference type="EMBL" id="KAK1337760.1"/>
    </source>
</evidence>
<dbReference type="GO" id="GO:0003690">
    <property type="term" value="F:double-stranded DNA binding"/>
    <property type="evidence" value="ECO:0007669"/>
    <property type="project" value="TreeGrafter"/>
</dbReference>
<keyword evidence="6" id="KW-0269">Exonuclease</keyword>
<dbReference type="GO" id="GO:0003697">
    <property type="term" value="F:single-stranded DNA binding"/>
    <property type="evidence" value="ECO:0007669"/>
    <property type="project" value="TreeGrafter"/>
</dbReference>
<keyword evidence="10" id="KW-1185">Reference proteome</keyword>
<protein>
    <submittedName>
        <fullName evidence="9">Uncharacterized protein</fullName>
    </submittedName>
</protein>
<evidence type="ECO:0000256" key="1">
    <source>
        <dbReference type="ARBA" id="ARBA00004123"/>
    </source>
</evidence>
<evidence type="ECO:0000256" key="5">
    <source>
        <dbReference type="ARBA" id="ARBA00022801"/>
    </source>
</evidence>
<comment type="subcellular location">
    <subcellularLocation>
        <location evidence="1">Nucleus</location>
    </subcellularLocation>
</comment>
<evidence type="ECO:0000256" key="4">
    <source>
        <dbReference type="ARBA" id="ARBA00022763"/>
    </source>
</evidence>
<comment type="similarity">
    <text evidence="2">Belongs to the tyrosyl-DNA phosphodiesterase family.</text>
</comment>
<keyword evidence="8" id="KW-0539">Nucleus</keyword>
<keyword evidence="3" id="KW-0540">Nuclease</keyword>
<keyword evidence="7" id="KW-0234">DNA repair</keyword>
<dbReference type="PANTHER" id="PTHR12415:SF0">
    <property type="entry name" value="TYROSYL-DNA PHOSPHODIESTERASE 1"/>
    <property type="match status" value="1"/>
</dbReference>
<dbReference type="SUPFAM" id="SSF56024">
    <property type="entry name" value="Phospholipase D/nuclease"/>
    <property type="match status" value="1"/>
</dbReference>
<keyword evidence="5" id="KW-0378">Hydrolase</keyword>
<evidence type="ECO:0000256" key="6">
    <source>
        <dbReference type="ARBA" id="ARBA00022839"/>
    </source>
</evidence>
<reference evidence="9" key="1">
    <citation type="submission" date="2023-06" db="EMBL/GenBank/DDBJ databases">
        <title>Reference genome for the Northern bat (Eptesicus nilssonii), a most northern bat species.</title>
        <authorList>
            <person name="Laine V.N."/>
            <person name="Pulliainen A.T."/>
            <person name="Lilley T.M."/>
        </authorList>
    </citation>
    <scope>NUCLEOTIDE SEQUENCE</scope>
    <source>
        <strain evidence="9">BLF_Eptnil</strain>
        <tissue evidence="9">Kidney</tissue>
    </source>
</reference>
<keyword evidence="4" id="KW-0227">DNA damage</keyword>
<evidence type="ECO:0000256" key="3">
    <source>
        <dbReference type="ARBA" id="ARBA00022722"/>
    </source>
</evidence>
<dbReference type="InterPro" id="IPR010347">
    <property type="entry name" value="Tdp1"/>
</dbReference>
<dbReference type="GO" id="GO:0005634">
    <property type="term" value="C:nucleus"/>
    <property type="evidence" value="ECO:0007669"/>
    <property type="project" value="UniProtKB-SubCell"/>
</dbReference>
<evidence type="ECO:0000256" key="7">
    <source>
        <dbReference type="ARBA" id="ARBA00023204"/>
    </source>
</evidence>
<organism evidence="9 10">
    <name type="scientific">Cnephaeus nilssonii</name>
    <name type="common">Northern bat</name>
    <name type="synonym">Eptesicus nilssonii</name>
    <dbReference type="NCBI Taxonomy" id="3371016"/>
    <lineage>
        <taxon>Eukaryota</taxon>
        <taxon>Metazoa</taxon>
        <taxon>Chordata</taxon>
        <taxon>Craniata</taxon>
        <taxon>Vertebrata</taxon>
        <taxon>Euteleostomi</taxon>
        <taxon>Mammalia</taxon>
        <taxon>Eutheria</taxon>
        <taxon>Laurasiatheria</taxon>
        <taxon>Chiroptera</taxon>
        <taxon>Yangochiroptera</taxon>
        <taxon>Vespertilionidae</taxon>
        <taxon>Cnephaeus</taxon>
    </lineage>
</organism>
<name>A0AA40HVN2_CNENI</name>
<dbReference type="PANTHER" id="PTHR12415">
    <property type="entry name" value="TYROSYL-DNA PHOSPHODIESTERASE 1"/>
    <property type="match status" value="1"/>
</dbReference>
<dbReference type="GO" id="GO:0004527">
    <property type="term" value="F:exonuclease activity"/>
    <property type="evidence" value="ECO:0007669"/>
    <property type="project" value="UniProtKB-KW"/>
</dbReference>
<dbReference type="Gene3D" id="3.30.870.10">
    <property type="entry name" value="Endonuclease Chain A"/>
    <property type="match status" value="1"/>
</dbReference>
<dbReference type="Proteomes" id="UP001177744">
    <property type="component" value="Unassembled WGS sequence"/>
</dbReference>
<dbReference type="AlphaFoldDB" id="A0AA40HVN2"/>
<comment type="caution">
    <text evidence="9">The sequence shown here is derived from an EMBL/GenBank/DDBJ whole genome shotgun (WGS) entry which is preliminary data.</text>
</comment>
<proteinExistence type="inferred from homology"/>